<dbReference type="InterPro" id="IPR027684">
    <property type="entry name" value="TBCC"/>
</dbReference>
<comment type="subcellular location">
    <subcellularLocation>
        <location evidence="1">Cytoplasm</location>
    </subcellularLocation>
</comment>
<dbReference type="FunCoup" id="A0A165ZI55">
    <property type="interactions" value="357"/>
</dbReference>
<dbReference type="GO" id="GO:0005737">
    <property type="term" value="C:cytoplasm"/>
    <property type="evidence" value="ECO:0007669"/>
    <property type="project" value="UniProtKB-SubCell"/>
</dbReference>
<dbReference type="InterPro" id="IPR017901">
    <property type="entry name" value="C-CAP_CF_C-like"/>
</dbReference>
<evidence type="ECO:0000313" key="9">
    <source>
        <dbReference type="Proteomes" id="UP000077266"/>
    </source>
</evidence>
<proteinExistence type="inferred from homology"/>
<feature type="domain" description="C-CAP/cofactor C-like" evidence="7">
    <location>
        <begin position="113"/>
        <end position="262"/>
    </location>
</feature>
<dbReference type="InterPro" id="IPR016098">
    <property type="entry name" value="CAP/MinC_C"/>
</dbReference>
<accession>A0A165ZI55</accession>
<keyword evidence="9" id="KW-1185">Reference proteome</keyword>
<evidence type="ECO:0000256" key="1">
    <source>
        <dbReference type="ARBA" id="ARBA00004496"/>
    </source>
</evidence>
<dbReference type="PROSITE" id="PS51329">
    <property type="entry name" value="C_CAP_COFACTOR_C"/>
    <property type="match status" value="1"/>
</dbReference>
<dbReference type="Pfam" id="PF16752">
    <property type="entry name" value="TBCC_N"/>
    <property type="match status" value="1"/>
</dbReference>
<dbReference type="InterPro" id="IPR031925">
    <property type="entry name" value="TBCC_N"/>
</dbReference>
<dbReference type="Pfam" id="PF07986">
    <property type="entry name" value="TBCC"/>
    <property type="match status" value="1"/>
</dbReference>
<evidence type="ECO:0000313" key="8">
    <source>
        <dbReference type="EMBL" id="KZV82919.1"/>
    </source>
</evidence>
<dbReference type="EMBL" id="KV426298">
    <property type="protein sequence ID" value="KZV82919.1"/>
    <property type="molecule type" value="Genomic_DNA"/>
</dbReference>
<dbReference type="InParanoid" id="A0A165ZI55"/>
<dbReference type="Proteomes" id="UP000077266">
    <property type="component" value="Unassembled WGS sequence"/>
</dbReference>
<evidence type="ECO:0000256" key="5">
    <source>
        <dbReference type="ARBA" id="ARBA00026055"/>
    </source>
</evidence>
<evidence type="ECO:0000256" key="3">
    <source>
        <dbReference type="ARBA" id="ARBA00022490"/>
    </source>
</evidence>
<dbReference type="PANTHER" id="PTHR15139:SF0">
    <property type="entry name" value="TUBULIN-SPECIFIC CHAPERONE C"/>
    <property type="match status" value="1"/>
</dbReference>
<evidence type="ECO:0000256" key="4">
    <source>
        <dbReference type="ARBA" id="ARBA00022990"/>
    </source>
</evidence>
<dbReference type="Gene3D" id="2.160.20.70">
    <property type="match status" value="1"/>
</dbReference>
<reference evidence="8 9" key="1">
    <citation type="journal article" date="2016" name="Mol. Biol. Evol.">
        <title>Comparative Genomics of Early-Diverging Mushroom-Forming Fungi Provides Insights into the Origins of Lignocellulose Decay Capabilities.</title>
        <authorList>
            <person name="Nagy L.G."/>
            <person name="Riley R."/>
            <person name="Tritt A."/>
            <person name="Adam C."/>
            <person name="Daum C."/>
            <person name="Floudas D."/>
            <person name="Sun H."/>
            <person name="Yadav J.S."/>
            <person name="Pangilinan J."/>
            <person name="Larsson K.H."/>
            <person name="Matsuura K."/>
            <person name="Barry K."/>
            <person name="Labutti K."/>
            <person name="Kuo R."/>
            <person name="Ohm R.A."/>
            <person name="Bhattacharya S.S."/>
            <person name="Shirouzu T."/>
            <person name="Yoshinaga Y."/>
            <person name="Martin F.M."/>
            <person name="Grigoriev I.V."/>
            <person name="Hibbett D.S."/>
        </authorList>
    </citation>
    <scope>NUCLEOTIDE SEQUENCE [LARGE SCALE GENOMIC DNA]</scope>
    <source>
        <strain evidence="8 9">HHB12029</strain>
    </source>
</reference>
<name>A0A165ZI55_EXIGL</name>
<dbReference type="InterPro" id="IPR012945">
    <property type="entry name" value="Tubulin-bd_cofactor_C_dom"/>
</dbReference>
<dbReference type="GO" id="GO:0007021">
    <property type="term" value="P:tubulin complex assembly"/>
    <property type="evidence" value="ECO:0007669"/>
    <property type="project" value="TreeGrafter"/>
</dbReference>
<feature type="region of interest" description="Disordered" evidence="6">
    <location>
        <begin position="83"/>
        <end position="122"/>
    </location>
</feature>
<dbReference type="GO" id="GO:0015631">
    <property type="term" value="F:tubulin binding"/>
    <property type="evidence" value="ECO:0007669"/>
    <property type="project" value="InterPro"/>
</dbReference>
<sequence length="305" mass="33971">MSERTTTLIAEFYTSFKAEHTSIKDHLNAPKPDFASLQLDVARLRKKLVDATEYLPSYDQRQYNTQLTALETEIQAKQPKARFGFKRKEGASTPTPTRPAPPSAPTPAAVPTPTPIPAPDAANDNVLKVHDLHDTYLDASTFSIPASRTVELTLSNISSCIVDLRGIAIASVHGKDLRRIVLLLPQIQGSILLDNCAQCLVVVACHQFRMHTTTDTDVYLHIPSMPVVEHCKNVRFTSYPFDLGVVSAAGESQHFAVQDFDWILPGPSPNWSRLDEKERVPTEVWPTARVEDVESMLTRLLPRHQ</sequence>
<evidence type="ECO:0000256" key="6">
    <source>
        <dbReference type="SAM" id="MobiDB-lite"/>
    </source>
</evidence>
<dbReference type="STRING" id="1314781.A0A165ZI55"/>
<keyword evidence="4" id="KW-0007">Acetylation</keyword>
<comment type="subunit">
    <text evidence="5">Supercomplex made of cofactors A to E. Cofactors A and D function by capturing and stabilizing tubulin in a quasi-native conformation. Cofactor E binds to the cofactor D-tubulin complex; interaction with cofactor C then causes the release of tubulin polypeptides that are committed to the native state.</text>
</comment>
<dbReference type="AlphaFoldDB" id="A0A165ZI55"/>
<dbReference type="OrthoDB" id="194775at2759"/>
<dbReference type="GO" id="GO:0007023">
    <property type="term" value="P:post-chaperonin tubulin folding pathway"/>
    <property type="evidence" value="ECO:0007669"/>
    <property type="project" value="InterPro"/>
</dbReference>
<protein>
    <submittedName>
        <fullName evidence="8">TBCC-domain-containing protein</fullName>
    </submittedName>
</protein>
<feature type="compositionally biased region" description="Pro residues" evidence="6">
    <location>
        <begin position="96"/>
        <end position="118"/>
    </location>
</feature>
<evidence type="ECO:0000256" key="2">
    <source>
        <dbReference type="ARBA" id="ARBA00008848"/>
    </source>
</evidence>
<dbReference type="InterPro" id="IPR038397">
    <property type="entry name" value="TBCC_N_sf"/>
</dbReference>
<evidence type="ECO:0000259" key="7">
    <source>
        <dbReference type="PROSITE" id="PS51329"/>
    </source>
</evidence>
<organism evidence="8 9">
    <name type="scientific">Exidia glandulosa HHB12029</name>
    <dbReference type="NCBI Taxonomy" id="1314781"/>
    <lineage>
        <taxon>Eukaryota</taxon>
        <taxon>Fungi</taxon>
        <taxon>Dikarya</taxon>
        <taxon>Basidiomycota</taxon>
        <taxon>Agaricomycotina</taxon>
        <taxon>Agaricomycetes</taxon>
        <taxon>Auriculariales</taxon>
        <taxon>Exidiaceae</taxon>
        <taxon>Exidia</taxon>
    </lineage>
</organism>
<dbReference type="Gene3D" id="1.20.58.1250">
    <property type="entry name" value="Tubulin Binding Cofactor C, N-terminal domain"/>
    <property type="match status" value="1"/>
</dbReference>
<gene>
    <name evidence="8" type="ORF">EXIGLDRAFT_843355</name>
</gene>
<comment type="similarity">
    <text evidence="2">Belongs to the TBCC family.</text>
</comment>
<dbReference type="PANTHER" id="PTHR15139">
    <property type="entry name" value="TUBULIN FOLDING COFACTOR C"/>
    <property type="match status" value="1"/>
</dbReference>
<keyword evidence="3" id="KW-0963">Cytoplasm</keyword>